<evidence type="ECO:0000313" key="2">
    <source>
        <dbReference type="Proteomes" id="UP000642748"/>
    </source>
</evidence>
<dbReference type="EMBL" id="BONZ01000142">
    <property type="protein sequence ID" value="GIH21587.1"/>
    <property type="molecule type" value="Genomic_DNA"/>
</dbReference>
<gene>
    <name evidence="1" type="ORF">Raf01_97590</name>
</gene>
<sequence length="84" mass="8741">MSGSSAATTRKPLLNQCVADTDALIATLAAFGGFFADMARRPSPAGLPTVRAFQQAQADVVCSWLQEAIARFSVKVGICAVQPA</sequence>
<dbReference type="AlphaFoldDB" id="A0A8J3R4Z8"/>
<evidence type="ECO:0000313" key="1">
    <source>
        <dbReference type="EMBL" id="GIH21587.1"/>
    </source>
</evidence>
<organism evidence="1 2">
    <name type="scientific">Rugosimonospora africana</name>
    <dbReference type="NCBI Taxonomy" id="556532"/>
    <lineage>
        <taxon>Bacteria</taxon>
        <taxon>Bacillati</taxon>
        <taxon>Actinomycetota</taxon>
        <taxon>Actinomycetes</taxon>
        <taxon>Micromonosporales</taxon>
        <taxon>Micromonosporaceae</taxon>
        <taxon>Rugosimonospora</taxon>
    </lineage>
</organism>
<accession>A0A8J3R4Z8</accession>
<name>A0A8J3R4Z8_9ACTN</name>
<proteinExistence type="predicted"/>
<protein>
    <submittedName>
        <fullName evidence="1">Uncharacterized protein</fullName>
    </submittedName>
</protein>
<dbReference type="RefSeq" id="WP_203924960.1">
    <property type="nucleotide sequence ID" value="NZ_BONZ01000142.1"/>
</dbReference>
<comment type="caution">
    <text evidence="1">The sequence shown here is derived from an EMBL/GenBank/DDBJ whole genome shotgun (WGS) entry which is preliminary data.</text>
</comment>
<keyword evidence="2" id="KW-1185">Reference proteome</keyword>
<dbReference type="Proteomes" id="UP000642748">
    <property type="component" value="Unassembled WGS sequence"/>
</dbReference>
<reference evidence="1" key="1">
    <citation type="submission" date="2021-01" db="EMBL/GenBank/DDBJ databases">
        <title>Whole genome shotgun sequence of Rugosimonospora africana NBRC 104875.</title>
        <authorList>
            <person name="Komaki H."/>
            <person name="Tamura T."/>
        </authorList>
    </citation>
    <scope>NUCLEOTIDE SEQUENCE</scope>
    <source>
        <strain evidence="1">NBRC 104875</strain>
    </source>
</reference>